<feature type="compositionally biased region" description="Basic and acidic residues" evidence="1">
    <location>
        <begin position="36"/>
        <end position="46"/>
    </location>
</feature>
<keyword evidence="3" id="KW-1185">Reference proteome</keyword>
<feature type="region of interest" description="Disordered" evidence="1">
    <location>
        <begin position="31"/>
        <end position="65"/>
    </location>
</feature>
<accession>A0ABM9PN24</accession>
<reference evidence="2 3" key="1">
    <citation type="submission" date="2024-05" db="EMBL/GenBank/DDBJ databases">
        <authorList>
            <person name="Duchaud E."/>
        </authorList>
    </citation>
    <scope>NUCLEOTIDE SEQUENCE [LARGE SCALE GENOMIC DNA]</scope>
    <source>
        <strain evidence="2">Ena-SAMPLE-TAB-13-05-2024-13:56:06:370-140305</strain>
    </source>
</reference>
<sequence>MESIKSEFFGKVQTIDQKEMRSVYGGFAQTKTKGTKTKETAQDKDSAASQENPKIKMNLEDSEVF</sequence>
<gene>
    <name evidence="2" type="ORF">T190115A13A_20390</name>
</gene>
<evidence type="ECO:0000256" key="1">
    <source>
        <dbReference type="SAM" id="MobiDB-lite"/>
    </source>
</evidence>
<proteinExistence type="predicted"/>
<protein>
    <submittedName>
        <fullName evidence="2">Uncharacterized protein</fullName>
    </submittedName>
</protein>
<dbReference type="Proteomes" id="UP001497602">
    <property type="component" value="Unassembled WGS sequence"/>
</dbReference>
<comment type="caution">
    <text evidence="2">The sequence shown here is derived from an EMBL/GenBank/DDBJ whole genome shotgun (WGS) entry which is preliminary data.</text>
</comment>
<name>A0ABM9PN24_9FLAO</name>
<dbReference type="EMBL" id="CAXJRC010000022">
    <property type="protein sequence ID" value="CAL2107110.1"/>
    <property type="molecule type" value="Genomic_DNA"/>
</dbReference>
<evidence type="ECO:0000313" key="3">
    <source>
        <dbReference type="Proteomes" id="UP001497602"/>
    </source>
</evidence>
<organism evidence="2 3">
    <name type="scientific">Tenacibaculum vairaonense</name>
    <dbReference type="NCBI Taxonomy" id="3137860"/>
    <lineage>
        <taxon>Bacteria</taxon>
        <taxon>Pseudomonadati</taxon>
        <taxon>Bacteroidota</taxon>
        <taxon>Flavobacteriia</taxon>
        <taxon>Flavobacteriales</taxon>
        <taxon>Flavobacteriaceae</taxon>
        <taxon>Tenacibaculum</taxon>
    </lineage>
</organism>
<evidence type="ECO:0000313" key="2">
    <source>
        <dbReference type="EMBL" id="CAL2107110.1"/>
    </source>
</evidence>
<dbReference type="RefSeq" id="WP_348705042.1">
    <property type="nucleotide sequence ID" value="NZ_CAXIYA010000033.1"/>
</dbReference>